<dbReference type="GO" id="GO:0003677">
    <property type="term" value="F:DNA binding"/>
    <property type="evidence" value="ECO:0007669"/>
    <property type="project" value="UniProtKB-KW"/>
</dbReference>
<keyword evidence="1" id="KW-0805">Transcription regulation</keyword>
<dbReference type="Proteomes" id="UP000051913">
    <property type="component" value="Unassembled WGS sequence"/>
</dbReference>
<keyword evidence="2" id="KW-0238">DNA-binding</keyword>
<sequence length="239" mass="26235">MKISVLGEGTRCRLCHDCTARGFAICAALDKTELRELAQLSRHVRFESGATVFAQANIATSSFSVHAGTLRLYKLLPDSRRQIVGFALPGDFLGLPGLPRHEFSADAIGRVTLCQFSKESFATFAENRPQLLRRMIELAGRELARAQEHMVLLGRRSAEEKIASFLIGWRDRLSGIGRGGEIMPLPMKRLDIADHLGLTIETVSRTFSKLERDGVIQTFASGVVLLDTPRAEALSAGIS</sequence>
<evidence type="ECO:0000313" key="7">
    <source>
        <dbReference type="Proteomes" id="UP000051913"/>
    </source>
</evidence>
<dbReference type="AlphaFoldDB" id="A0A0R3KNK8"/>
<evidence type="ECO:0000256" key="3">
    <source>
        <dbReference type="ARBA" id="ARBA00023163"/>
    </source>
</evidence>
<dbReference type="InterPro" id="IPR036388">
    <property type="entry name" value="WH-like_DNA-bd_sf"/>
</dbReference>
<dbReference type="PRINTS" id="PR00034">
    <property type="entry name" value="HTHCRP"/>
</dbReference>
<accession>A0A0R3KNK8</accession>
<dbReference type="CDD" id="cd00092">
    <property type="entry name" value="HTH_CRP"/>
    <property type="match status" value="1"/>
</dbReference>
<dbReference type="EMBL" id="LLXX01000187">
    <property type="protein sequence ID" value="KRQ97081.1"/>
    <property type="molecule type" value="Genomic_DNA"/>
</dbReference>
<evidence type="ECO:0000256" key="1">
    <source>
        <dbReference type="ARBA" id="ARBA00023015"/>
    </source>
</evidence>
<dbReference type="InterPro" id="IPR050397">
    <property type="entry name" value="Env_Response_Regulators"/>
</dbReference>
<dbReference type="RefSeq" id="WP_057854470.1">
    <property type="nucleotide sequence ID" value="NZ_LLXX01000187.1"/>
</dbReference>
<dbReference type="STRING" id="1518501.CQ10_27325"/>
<dbReference type="InterPro" id="IPR014710">
    <property type="entry name" value="RmlC-like_jellyroll"/>
</dbReference>
<proteinExistence type="predicted"/>
<organism evidence="6 7">
    <name type="scientific">Bradyrhizobium valentinum</name>
    <dbReference type="NCBI Taxonomy" id="1518501"/>
    <lineage>
        <taxon>Bacteria</taxon>
        <taxon>Pseudomonadati</taxon>
        <taxon>Pseudomonadota</taxon>
        <taxon>Alphaproteobacteria</taxon>
        <taxon>Hyphomicrobiales</taxon>
        <taxon>Nitrobacteraceae</taxon>
        <taxon>Bradyrhizobium</taxon>
    </lineage>
</organism>
<evidence type="ECO:0000259" key="5">
    <source>
        <dbReference type="PROSITE" id="PS51063"/>
    </source>
</evidence>
<dbReference type="SMART" id="SM00100">
    <property type="entry name" value="cNMP"/>
    <property type="match status" value="1"/>
</dbReference>
<dbReference type="InterPro" id="IPR018490">
    <property type="entry name" value="cNMP-bd_dom_sf"/>
</dbReference>
<dbReference type="Pfam" id="PF13545">
    <property type="entry name" value="HTH_Crp_2"/>
    <property type="match status" value="1"/>
</dbReference>
<dbReference type="CDD" id="cd00038">
    <property type="entry name" value="CAP_ED"/>
    <property type="match status" value="1"/>
</dbReference>
<dbReference type="InterPro" id="IPR036390">
    <property type="entry name" value="WH_DNA-bd_sf"/>
</dbReference>
<dbReference type="Gene3D" id="2.60.120.10">
    <property type="entry name" value="Jelly Rolls"/>
    <property type="match status" value="1"/>
</dbReference>
<dbReference type="InterPro" id="IPR012318">
    <property type="entry name" value="HTH_CRP"/>
</dbReference>
<dbReference type="GO" id="GO:0003700">
    <property type="term" value="F:DNA-binding transcription factor activity"/>
    <property type="evidence" value="ECO:0007669"/>
    <property type="project" value="TreeGrafter"/>
</dbReference>
<dbReference type="PANTHER" id="PTHR24567:SF75">
    <property type="entry name" value="FUMARATE AND NITRATE REDUCTION REGULATORY PROTEIN"/>
    <property type="match status" value="1"/>
</dbReference>
<dbReference type="GO" id="GO:0005829">
    <property type="term" value="C:cytosol"/>
    <property type="evidence" value="ECO:0007669"/>
    <property type="project" value="TreeGrafter"/>
</dbReference>
<feature type="domain" description="HTH crp-type" evidence="5">
    <location>
        <begin position="156"/>
        <end position="229"/>
    </location>
</feature>
<dbReference type="Gene3D" id="1.10.10.10">
    <property type="entry name" value="Winged helix-like DNA-binding domain superfamily/Winged helix DNA-binding domain"/>
    <property type="match status" value="1"/>
</dbReference>
<comment type="caution">
    <text evidence="6">The sequence shown here is derived from an EMBL/GenBank/DDBJ whole genome shotgun (WGS) entry which is preliminary data.</text>
</comment>
<protein>
    <submittedName>
        <fullName evidence="6">Nitrogen fixation protein FixK</fullName>
    </submittedName>
</protein>
<dbReference type="PROSITE" id="PS51063">
    <property type="entry name" value="HTH_CRP_2"/>
    <property type="match status" value="1"/>
</dbReference>
<dbReference type="SUPFAM" id="SSF46785">
    <property type="entry name" value="Winged helix' DNA-binding domain"/>
    <property type="match status" value="1"/>
</dbReference>
<reference evidence="6 7" key="1">
    <citation type="submission" date="2014-03" db="EMBL/GenBank/DDBJ databases">
        <title>Bradyrhizobium valentinum sp. nov., isolated from effective nodules of Lupinus mariae-josephae, a lupine endemic of basic-lime soils in Eastern Spain.</title>
        <authorList>
            <person name="Duran D."/>
            <person name="Rey L."/>
            <person name="Navarro A."/>
            <person name="Busquets A."/>
            <person name="Imperial J."/>
            <person name="Ruiz-Argueso T."/>
        </authorList>
    </citation>
    <scope>NUCLEOTIDE SEQUENCE [LARGE SCALE GENOMIC DNA]</scope>
    <source>
        <strain evidence="6 7">LmjM3</strain>
    </source>
</reference>
<dbReference type="PROSITE" id="PS50042">
    <property type="entry name" value="CNMP_BINDING_3"/>
    <property type="match status" value="1"/>
</dbReference>
<dbReference type="SMART" id="SM00419">
    <property type="entry name" value="HTH_CRP"/>
    <property type="match status" value="1"/>
</dbReference>
<keyword evidence="7" id="KW-1185">Reference proteome</keyword>
<gene>
    <name evidence="6" type="ORF">CP49_28945</name>
</gene>
<dbReference type="OrthoDB" id="667966at2"/>
<dbReference type="Pfam" id="PF00027">
    <property type="entry name" value="cNMP_binding"/>
    <property type="match status" value="1"/>
</dbReference>
<dbReference type="PANTHER" id="PTHR24567">
    <property type="entry name" value="CRP FAMILY TRANSCRIPTIONAL REGULATORY PROTEIN"/>
    <property type="match status" value="1"/>
</dbReference>
<name>A0A0R3KNK8_9BRAD</name>
<feature type="domain" description="Cyclic nucleotide-binding" evidence="4">
    <location>
        <begin position="25"/>
        <end position="98"/>
    </location>
</feature>
<evidence type="ECO:0000313" key="6">
    <source>
        <dbReference type="EMBL" id="KRQ97081.1"/>
    </source>
</evidence>
<dbReference type="InterPro" id="IPR000595">
    <property type="entry name" value="cNMP-bd_dom"/>
</dbReference>
<evidence type="ECO:0000256" key="2">
    <source>
        <dbReference type="ARBA" id="ARBA00023125"/>
    </source>
</evidence>
<dbReference type="SUPFAM" id="SSF51206">
    <property type="entry name" value="cAMP-binding domain-like"/>
    <property type="match status" value="1"/>
</dbReference>
<evidence type="ECO:0000259" key="4">
    <source>
        <dbReference type="PROSITE" id="PS50042"/>
    </source>
</evidence>
<keyword evidence="3" id="KW-0804">Transcription</keyword>